<dbReference type="InterPro" id="IPR052353">
    <property type="entry name" value="Benzoxazolinone_Detox_Enz"/>
</dbReference>
<evidence type="ECO:0000313" key="2">
    <source>
        <dbReference type="EMBL" id="PLS03099.1"/>
    </source>
</evidence>
<name>A0A2N5HC48_9BACI</name>
<proteinExistence type="predicted"/>
<gene>
    <name evidence="2" type="ORF">CVD27_15655</name>
</gene>
<sequence length="233" mass="26389">MLLKKVYAGLPKTVGTKDAKQPMDREWTSAIFKESVEGPVWVGKIGLTGDGQFDQENHGGPEKAVFAYSSEHYTYWKNEYDITDISIGGMGENFVLEQLTEDMVSIGDTFQIGDCVVQVSQPRKPCWKPARRFKTKNLALLIQSTGRTGWYFRVLKEGLVEEGQALTLLERPYPQWTIQKCNEIIHGQKQDFGEMKELAACELLAPSMKESLLQRAMKQEKPDIQNRVLGPND</sequence>
<dbReference type="OrthoDB" id="9786134at2"/>
<dbReference type="InterPro" id="IPR005302">
    <property type="entry name" value="MoCF_Sase_C"/>
</dbReference>
<dbReference type="PROSITE" id="PS51340">
    <property type="entry name" value="MOSC"/>
    <property type="match status" value="1"/>
</dbReference>
<dbReference type="InterPro" id="IPR011037">
    <property type="entry name" value="Pyrv_Knase-like_insert_dom_sf"/>
</dbReference>
<evidence type="ECO:0000259" key="1">
    <source>
        <dbReference type="PROSITE" id="PS51340"/>
    </source>
</evidence>
<dbReference type="RefSeq" id="WP_101648830.1">
    <property type="nucleotide sequence ID" value="NZ_PGVE01000063.1"/>
</dbReference>
<dbReference type="PANTHER" id="PTHR30212">
    <property type="entry name" value="PROTEIN YIIM"/>
    <property type="match status" value="1"/>
</dbReference>
<dbReference type="Proteomes" id="UP000234950">
    <property type="component" value="Unassembled WGS sequence"/>
</dbReference>
<comment type="caution">
    <text evidence="2">The sequence shown here is derived from an EMBL/GenBank/DDBJ whole genome shotgun (WGS) entry which is preliminary data.</text>
</comment>
<dbReference type="GO" id="GO:0003824">
    <property type="term" value="F:catalytic activity"/>
    <property type="evidence" value="ECO:0007669"/>
    <property type="project" value="InterPro"/>
</dbReference>
<dbReference type="Pfam" id="PF03473">
    <property type="entry name" value="MOSC"/>
    <property type="match status" value="1"/>
</dbReference>
<dbReference type="AlphaFoldDB" id="A0A2N5HC48"/>
<dbReference type="InterPro" id="IPR005163">
    <property type="entry name" value="Tri_helical_YiiM-like"/>
</dbReference>
<keyword evidence="3" id="KW-1185">Reference proteome</keyword>
<dbReference type="EMBL" id="PGVE01000063">
    <property type="protein sequence ID" value="PLS03099.1"/>
    <property type="molecule type" value="Genomic_DNA"/>
</dbReference>
<reference evidence="2 3" key="1">
    <citation type="submission" date="2017-11" db="EMBL/GenBank/DDBJ databases">
        <title>Comparitive Functional Genomics of Dry Heat Resistant strains isolated from the Viking Spacecraft.</title>
        <authorList>
            <person name="Seuylemezian A."/>
            <person name="Cooper K."/>
            <person name="Vaishampayan P."/>
        </authorList>
    </citation>
    <scope>NUCLEOTIDE SEQUENCE [LARGE SCALE GENOMIC DNA]</scope>
    <source>
        <strain evidence="2 3">V32-6</strain>
    </source>
</reference>
<dbReference type="PANTHER" id="PTHR30212:SF2">
    <property type="entry name" value="PROTEIN YIIM"/>
    <property type="match status" value="1"/>
</dbReference>
<dbReference type="Gene3D" id="2.40.33.20">
    <property type="entry name" value="PK beta-barrel domain-like"/>
    <property type="match status" value="1"/>
</dbReference>
<feature type="domain" description="MOSC" evidence="1">
    <location>
        <begin position="34"/>
        <end position="169"/>
    </location>
</feature>
<dbReference type="GO" id="GO:0030170">
    <property type="term" value="F:pyridoxal phosphate binding"/>
    <property type="evidence" value="ECO:0007669"/>
    <property type="project" value="InterPro"/>
</dbReference>
<dbReference type="Pfam" id="PF03475">
    <property type="entry name" value="YiiM_3-alpha"/>
    <property type="match status" value="1"/>
</dbReference>
<evidence type="ECO:0000313" key="3">
    <source>
        <dbReference type="Proteomes" id="UP000234950"/>
    </source>
</evidence>
<organism evidence="2 3">
    <name type="scientific">Neobacillus cucumis</name>
    <dbReference type="NCBI Taxonomy" id="1740721"/>
    <lineage>
        <taxon>Bacteria</taxon>
        <taxon>Bacillati</taxon>
        <taxon>Bacillota</taxon>
        <taxon>Bacilli</taxon>
        <taxon>Bacillales</taxon>
        <taxon>Bacillaceae</taxon>
        <taxon>Neobacillus</taxon>
    </lineage>
</organism>
<dbReference type="GO" id="GO:0030151">
    <property type="term" value="F:molybdenum ion binding"/>
    <property type="evidence" value="ECO:0007669"/>
    <property type="project" value="InterPro"/>
</dbReference>
<accession>A0A2N5HC48</accession>
<protein>
    <submittedName>
        <fullName evidence="2">MOSC domain-containing protein</fullName>
    </submittedName>
</protein>
<dbReference type="SUPFAM" id="SSF50800">
    <property type="entry name" value="PK beta-barrel domain-like"/>
    <property type="match status" value="1"/>
</dbReference>